<reference evidence="1 2" key="2">
    <citation type="journal article" date="2022" name="Mol. Ecol. Resour.">
        <title>The genomes of chicory, endive, great burdock and yacon provide insights into Asteraceae paleo-polyploidization history and plant inulin production.</title>
        <authorList>
            <person name="Fan W."/>
            <person name="Wang S."/>
            <person name="Wang H."/>
            <person name="Wang A."/>
            <person name="Jiang F."/>
            <person name="Liu H."/>
            <person name="Zhao H."/>
            <person name="Xu D."/>
            <person name="Zhang Y."/>
        </authorList>
    </citation>
    <scope>NUCLEOTIDE SEQUENCE [LARGE SCALE GENOMIC DNA]</scope>
    <source>
        <strain evidence="2">cv. Punajuju</strain>
        <tissue evidence="1">Leaves</tissue>
    </source>
</reference>
<evidence type="ECO:0000313" key="2">
    <source>
        <dbReference type="Proteomes" id="UP001055811"/>
    </source>
</evidence>
<evidence type="ECO:0000313" key="1">
    <source>
        <dbReference type="EMBL" id="KAI3710342.1"/>
    </source>
</evidence>
<dbReference type="Proteomes" id="UP001055811">
    <property type="component" value="Linkage Group LG07"/>
</dbReference>
<proteinExistence type="predicted"/>
<keyword evidence="2" id="KW-1185">Reference proteome</keyword>
<gene>
    <name evidence="1" type="ORF">L2E82_40120</name>
</gene>
<dbReference type="EMBL" id="CM042015">
    <property type="protein sequence ID" value="KAI3710342.1"/>
    <property type="molecule type" value="Genomic_DNA"/>
</dbReference>
<protein>
    <submittedName>
        <fullName evidence="1">Uncharacterized protein</fullName>
    </submittedName>
</protein>
<accession>A0ACB9AJK7</accession>
<sequence length="102" mass="10634">MGYCSYSISDAELTLYGVPWQGDACVVVNGCLRMAAVPWLEVVDHLGIAKEKKVVGAESLGGGFVDVDMMVVGGAQGGNCFEVDKGVCQNFDSAPSLSLSVN</sequence>
<reference evidence="2" key="1">
    <citation type="journal article" date="2022" name="Mol. Ecol. Resour.">
        <title>The genomes of chicory, endive, great burdock and yacon provide insights into Asteraceae palaeo-polyploidization history and plant inulin production.</title>
        <authorList>
            <person name="Fan W."/>
            <person name="Wang S."/>
            <person name="Wang H."/>
            <person name="Wang A."/>
            <person name="Jiang F."/>
            <person name="Liu H."/>
            <person name="Zhao H."/>
            <person name="Xu D."/>
            <person name="Zhang Y."/>
        </authorList>
    </citation>
    <scope>NUCLEOTIDE SEQUENCE [LARGE SCALE GENOMIC DNA]</scope>
    <source>
        <strain evidence="2">cv. Punajuju</strain>
    </source>
</reference>
<comment type="caution">
    <text evidence="1">The sequence shown here is derived from an EMBL/GenBank/DDBJ whole genome shotgun (WGS) entry which is preliminary data.</text>
</comment>
<name>A0ACB9AJK7_CICIN</name>
<organism evidence="1 2">
    <name type="scientific">Cichorium intybus</name>
    <name type="common">Chicory</name>
    <dbReference type="NCBI Taxonomy" id="13427"/>
    <lineage>
        <taxon>Eukaryota</taxon>
        <taxon>Viridiplantae</taxon>
        <taxon>Streptophyta</taxon>
        <taxon>Embryophyta</taxon>
        <taxon>Tracheophyta</taxon>
        <taxon>Spermatophyta</taxon>
        <taxon>Magnoliopsida</taxon>
        <taxon>eudicotyledons</taxon>
        <taxon>Gunneridae</taxon>
        <taxon>Pentapetalae</taxon>
        <taxon>asterids</taxon>
        <taxon>campanulids</taxon>
        <taxon>Asterales</taxon>
        <taxon>Asteraceae</taxon>
        <taxon>Cichorioideae</taxon>
        <taxon>Cichorieae</taxon>
        <taxon>Cichoriinae</taxon>
        <taxon>Cichorium</taxon>
    </lineage>
</organism>